<dbReference type="Proteomes" id="UP000299211">
    <property type="component" value="Unassembled WGS sequence"/>
</dbReference>
<feature type="region of interest" description="Disordered" evidence="1">
    <location>
        <begin position="70"/>
        <end position="147"/>
    </location>
</feature>
<organism evidence="3 4">
    <name type="scientific">Streptomyces avermitilis</name>
    <dbReference type="NCBI Taxonomy" id="33903"/>
    <lineage>
        <taxon>Bacteria</taxon>
        <taxon>Bacillati</taxon>
        <taxon>Actinomycetota</taxon>
        <taxon>Actinomycetes</taxon>
        <taxon>Kitasatosporales</taxon>
        <taxon>Streptomycetaceae</taxon>
        <taxon>Streptomyces</taxon>
    </lineage>
</organism>
<name>A0A4D4MKW4_STRAX</name>
<proteinExistence type="predicted"/>
<evidence type="ECO:0000313" key="4">
    <source>
        <dbReference type="Proteomes" id="UP000299211"/>
    </source>
</evidence>
<dbReference type="Proteomes" id="UP000302139">
    <property type="component" value="Unassembled WGS sequence"/>
</dbReference>
<reference evidence="3 4" key="1">
    <citation type="submission" date="2019-04" db="EMBL/GenBank/DDBJ databases">
        <title>Draft genome sequences of Streptomyces avermitilis ATCC 31267.</title>
        <authorList>
            <person name="Komaki H."/>
            <person name="Tamura T."/>
            <person name="Hosoyama A."/>
        </authorList>
    </citation>
    <scope>NUCLEOTIDE SEQUENCE [LARGE SCALE GENOMIC DNA]</scope>
    <source>
        <strain evidence="3 4">ATCC 31267</strain>
    </source>
</reference>
<sequence length="147" mass="15707">MSSRRAPGKPLAKQNRQMPEHGADQGCLLDNRHAEAGIRFDALSELFDPVTFRHVDQLGIGAGMRCRKIGAGGPSVPLGPAERFGPSDGDRHRHSMPTDSPRRTAASQRDSAAELVAGCGNDGRTLRTRAGGTIVVRPARSPPEDHP</sequence>
<dbReference type="AlphaFoldDB" id="A0A4D4MKW4"/>
<reference evidence="2 5" key="2">
    <citation type="submission" date="2019-04" db="EMBL/GenBank/DDBJ databases">
        <title>Draft genome sequences of Streptomyces avermitilis NBRC 14893.</title>
        <authorList>
            <person name="Komaki H."/>
            <person name="Tamura T."/>
            <person name="Hosoyama A."/>
        </authorList>
    </citation>
    <scope>NUCLEOTIDE SEQUENCE [LARGE SCALE GENOMIC DNA]</scope>
    <source>
        <strain evidence="2 5">NBRC 14893</strain>
    </source>
</reference>
<protein>
    <submittedName>
        <fullName evidence="3">Uncharacterized protein</fullName>
    </submittedName>
</protein>
<accession>A0A4D4MKW4</accession>
<evidence type="ECO:0000313" key="5">
    <source>
        <dbReference type="Proteomes" id="UP000302139"/>
    </source>
</evidence>
<dbReference type="STRING" id="33903.AQJ43_16400"/>
<gene>
    <name evidence="2" type="ORF">SAV14893_064130</name>
    <name evidence="3" type="ORF">SAV31267_021960</name>
</gene>
<evidence type="ECO:0000313" key="2">
    <source>
        <dbReference type="EMBL" id="GDY67020.1"/>
    </source>
</evidence>
<feature type="region of interest" description="Disordered" evidence="1">
    <location>
        <begin position="1"/>
        <end position="28"/>
    </location>
</feature>
<dbReference type="EMBL" id="BJHX01000001">
    <property type="protein sequence ID" value="GDY67020.1"/>
    <property type="molecule type" value="Genomic_DNA"/>
</dbReference>
<comment type="caution">
    <text evidence="3">The sequence shown here is derived from an EMBL/GenBank/DDBJ whole genome shotgun (WGS) entry which is preliminary data.</text>
</comment>
<evidence type="ECO:0000313" key="3">
    <source>
        <dbReference type="EMBL" id="GDY72711.1"/>
    </source>
</evidence>
<evidence type="ECO:0000256" key="1">
    <source>
        <dbReference type="SAM" id="MobiDB-lite"/>
    </source>
</evidence>
<dbReference type="EMBL" id="BJHY01000001">
    <property type="protein sequence ID" value="GDY72711.1"/>
    <property type="molecule type" value="Genomic_DNA"/>
</dbReference>